<protein>
    <submittedName>
        <fullName evidence="1">Uncharacterized protein</fullName>
    </submittedName>
</protein>
<gene>
    <name evidence="1" type="ORF">HW555_004953</name>
</gene>
<evidence type="ECO:0000313" key="1">
    <source>
        <dbReference type="EMBL" id="KAF9418143.1"/>
    </source>
</evidence>
<name>A0A835GM64_SPOEX</name>
<evidence type="ECO:0000313" key="2">
    <source>
        <dbReference type="Proteomes" id="UP000648187"/>
    </source>
</evidence>
<accession>A0A835GM64</accession>
<keyword evidence="2" id="KW-1185">Reference proteome</keyword>
<sequence length="119" mass="13802">MSNAFVIMLHYNVVLGENAYWLNSYQGRESSSLQSDTQQILPYKRVEKPTVALERHGYTQDVYKEEAKDAEVVLGDMLRVLQQYFVRKAPQDKTAKIPSAKEQKQNGNHNIAWSYYDDL</sequence>
<proteinExistence type="predicted"/>
<dbReference type="Proteomes" id="UP000648187">
    <property type="component" value="Unassembled WGS sequence"/>
</dbReference>
<comment type="caution">
    <text evidence="1">The sequence shown here is derived from an EMBL/GenBank/DDBJ whole genome shotgun (WGS) entry which is preliminary data.</text>
</comment>
<reference evidence="1" key="1">
    <citation type="submission" date="2020-08" db="EMBL/GenBank/DDBJ databases">
        <title>Spodoptera exigua strain:BAW_Kor-Di-RS1 Genome sequencing and assembly.</title>
        <authorList>
            <person name="Kim J."/>
            <person name="Nam H.Y."/>
            <person name="Kwon M."/>
            <person name="Choi J.H."/>
            <person name="Cho S.R."/>
            <person name="Kim G.-H."/>
        </authorList>
    </citation>
    <scope>NUCLEOTIDE SEQUENCE</scope>
    <source>
        <strain evidence="1">BAW_Kor-Di-RS1</strain>
        <tissue evidence="1">Whole-body</tissue>
    </source>
</reference>
<dbReference type="EMBL" id="JACKWZ010000060">
    <property type="protein sequence ID" value="KAF9418143.1"/>
    <property type="molecule type" value="Genomic_DNA"/>
</dbReference>
<dbReference type="AlphaFoldDB" id="A0A835GM64"/>
<feature type="non-terminal residue" evidence="1">
    <location>
        <position position="1"/>
    </location>
</feature>
<organism evidence="1 2">
    <name type="scientific">Spodoptera exigua</name>
    <name type="common">Beet armyworm</name>
    <name type="synonym">Noctua fulgens</name>
    <dbReference type="NCBI Taxonomy" id="7107"/>
    <lineage>
        <taxon>Eukaryota</taxon>
        <taxon>Metazoa</taxon>
        <taxon>Ecdysozoa</taxon>
        <taxon>Arthropoda</taxon>
        <taxon>Hexapoda</taxon>
        <taxon>Insecta</taxon>
        <taxon>Pterygota</taxon>
        <taxon>Neoptera</taxon>
        <taxon>Endopterygota</taxon>
        <taxon>Lepidoptera</taxon>
        <taxon>Glossata</taxon>
        <taxon>Ditrysia</taxon>
        <taxon>Noctuoidea</taxon>
        <taxon>Noctuidae</taxon>
        <taxon>Amphipyrinae</taxon>
        <taxon>Spodoptera</taxon>
    </lineage>
</organism>